<evidence type="ECO:0000256" key="2">
    <source>
        <dbReference type="ARBA" id="ARBA00022670"/>
    </source>
</evidence>
<proteinExistence type="inferred from homology"/>
<dbReference type="EMBL" id="FODS01000008">
    <property type="protein sequence ID" value="SEO65029.1"/>
    <property type="molecule type" value="Genomic_DNA"/>
</dbReference>
<evidence type="ECO:0000256" key="5">
    <source>
        <dbReference type="ARBA" id="ARBA00023124"/>
    </source>
</evidence>
<protein>
    <recommendedName>
        <fullName evidence="8">Abasic site processing protein</fullName>
        <ecNumber evidence="8">3.4.-.-</ecNumber>
    </recommendedName>
</protein>
<evidence type="ECO:0000256" key="3">
    <source>
        <dbReference type="ARBA" id="ARBA00022763"/>
    </source>
</evidence>
<dbReference type="Pfam" id="PF02586">
    <property type="entry name" value="SRAP"/>
    <property type="match status" value="1"/>
</dbReference>
<dbReference type="SUPFAM" id="SSF143081">
    <property type="entry name" value="BB1717-like"/>
    <property type="match status" value="1"/>
</dbReference>
<dbReference type="Proteomes" id="UP000198893">
    <property type="component" value="Unassembled WGS sequence"/>
</dbReference>
<keyword evidence="7" id="KW-0456">Lyase</keyword>
<gene>
    <name evidence="9" type="ORF">SAMN04490248_108131</name>
</gene>
<keyword evidence="5" id="KW-0190">Covalent protein-DNA linkage</keyword>
<keyword evidence="2 8" id="KW-0645">Protease</keyword>
<evidence type="ECO:0000313" key="9">
    <source>
        <dbReference type="EMBL" id="SEO65029.1"/>
    </source>
</evidence>
<keyword evidence="10" id="KW-1185">Reference proteome</keyword>
<dbReference type="Gene3D" id="3.90.1680.10">
    <property type="entry name" value="SOS response associated peptidase-like"/>
    <property type="match status" value="1"/>
</dbReference>
<keyword evidence="3" id="KW-0227">DNA damage</keyword>
<dbReference type="EC" id="3.4.-.-" evidence="8"/>
<accession>A0A1H8RER4</accession>
<keyword evidence="6" id="KW-0238">DNA-binding</keyword>
<reference evidence="9 10" key="1">
    <citation type="submission" date="2016-10" db="EMBL/GenBank/DDBJ databases">
        <authorList>
            <person name="de Groot N.N."/>
        </authorList>
    </citation>
    <scope>NUCLEOTIDE SEQUENCE [LARGE SCALE GENOMIC DNA]</scope>
    <source>
        <strain evidence="9 10">DSM 27842</strain>
    </source>
</reference>
<dbReference type="PANTHER" id="PTHR13604:SF0">
    <property type="entry name" value="ABASIC SITE PROCESSING PROTEIN HMCES"/>
    <property type="match status" value="1"/>
</dbReference>
<evidence type="ECO:0000256" key="6">
    <source>
        <dbReference type="ARBA" id="ARBA00023125"/>
    </source>
</evidence>
<keyword evidence="4 8" id="KW-0378">Hydrolase</keyword>
<dbReference type="PANTHER" id="PTHR13604">
    <property type="entry name" value="DC12-RELATED"/>
    <property type="match status" value="1"/>
</dbReference>
<dbReference type="AlphaFoldDB" id="A0A1H8RER4"/>
<dbReference type="InterPro" id="IPR003738">
    <property type="entry name" value="SRAP"/>
</dbReference>
<name>A0A1H8RER4_9RHOB</name>
<evidence type="ECO:0000256" key="1">
    <source>
        <dbReference type="ARBA" id="ARBA00008136"/>
    </source>
</evidence>
<evidence type="ECO:0000256" key="8">
    <source>
        <dbReference type="RuleBase" id="RU364100"/>
    </source>
</evidence>
<organism evidence="9 10">
    <name type="scientific">Salinihabitans flavidus</name>
    <dbReference type="NCBI Taxonomy" id="569882"/>
    <lineage>
        <taxon>Bacteria</taxon>
        <taxon>Pseudomonadati</taxon>
        <taxon>Pseudomonadota</taxon>
        <taxon>Alphaproteobacteria</taxon>
        <taxon>Rhodobacterales</taxon>
        <taxon>Roseobacteraceae</taxon>
        <taxon>Salinihabitans</taxon>
    </lineage>
</organism>
<dbReference type="GO" id="GO:0006508">
    <property type="term" value="P:proteolysis"/>
    <property type="evidence" value="ECO:0007669"/>
    <property type="project" value="UniProtKB-KW"/>
</dbReference>
<evidence type="ECO:0000313" key="10">
    <source>
        <dbReference type="Proteomes" id="UP000198893"/>
    </source>
</evidence>
<dbReference type="GO" id="GO:0106300">
    <property type="term" value="P:protein-DNA covalent cross-linking repair"/>
    <property type="evidence" value="ECO:0007669"/>
    <property type="project" value="InterPro"/>
</dbReference>
<dbReference type="GO" id="GO:0016829">
    <property type="term" value="F:lyase activity"/>
    <property type="evidence" value="ECO:0007669"/>
    <property type="project" value="UniProtKB-KW"/>
</dbReference>
<dbReference type="GO" id="GO:0008233">
    <property type="term" value="F:peptidase activity"/>
    <property type="evidence" value="ECO:0007669"/>
    <property type="project" value="UniProtKB-KW"/>
</dbReference>
<dbReference type="STRING" id="569882.SAMN04490248_108131"/>
<sequence>MTSCATCWAGTEAVCGRLVGGQLTQAQMLEILEGFLYPARVRVEADLPELPASWNIKPTQAVRMAFMAGGDLVGSVARWWFVPQWHRRPVEEWTATTFNARIETAAEKATFRAAWEGARCVIPAQGYFEWTGPKARRQPWFIGVQSNAPMVFFAGLYATREGAGHSAAILTRPALPQIAHIHPRTPVILTEEEIAPWMRHEIGAEAARAHLGTGWDGRMRFHPVARFGRDDDGPDLIAPEGLAL</sequence>
<evidence type="ECO:0000256" key="7">
    <source>
        <dbReference type="ARBA" id="ARBA00023239"/>
    </source>
</evidence>
<dbReference type="GO" id="GO:0003697">
    <property type="term" value="F:single-stranded DNA binding"/>
    <property type="evidence" value="ECO:0007669"/>
    <property type="project" value="InterPro"/>
</dbReference>
<comment type="similarity">
    <text evidence="1 8">Belongs to the SOS response-associated peptidase family.</text>
</comment>
<evidence type="ECO:0000256" key="4">
    <source>
        <dbReference type="ARBA" id="ARBA00022801"/>
    </source>
</evidence>
<dbReference type="InterPro" id="IPR036590">
    <property type="entry name" value="SRAP-like"/>
</dbReference>
<dbReference type="RefSeq" id="WP_093117638.1">
    <property type="nucleotide sequence ID" value="NZ_FODS01000008.1"/>
</dbReference>